<dbReference type="HOGENOM" id="CLU_070281_0_0_6"/>
<dbReference type="GO" id="GO:0005737">
    <property type="term" value="C:cytoplasm"/>
    <property type="evidence" value="ECO:0007669"/>
    <property type="project" value="TreeGrafter"/>
</dbReference>
<keyword evidence="2" id="KW-0464">Manganese</keyword>
<dbReference type="GO" id="GO:0005524">
    <property type="term" value="F:ATP binding"/>
    <property type="evidence" value="ECO:0007669"/>
    <property type="project" value="UniProtKB-UniRule"/>
</dbReference>
<keyword evidence="3" id="KW-0067">ATP-binding</keyword>
<dbReference type="KEGG" id="ddc:Dd586_2230"/>
<dbReference type="GO" id="GO:0046872">
    <property type="term" value="F:metal ion binding"/>
    <property type="evidence" value="ECO:0007669"/>
    <property type="project" value="InterPro"/>
</dbReference>
<reference evidence="5" key="1">
    <citation type="submission" date="2009-12" db="EMBL/GenBank/DDBJ databases">
        <title>Complete sequence of Dickeya dadantii Ech586.</title>
        <authorList>
            <consortium name="US DOE Joint Genome Institute"/>
            <person name="Lucas S."/>
            <person name="Copeland A."/>
            <person name="Lapidus A."/>
            <person name="Glavina del Rio T."/>
            <person name="Tice H."/>
            <person name="Bruce D."/>
            <person name="Goodwin L."/>
            <person name="Pitluck S."/>
            <person name="Munk A.C."/>
            <person name="Brettin T."/>
            <person name="Detter J.C."/>
            <person name="Han C."/>
            <person name="Tapia R."/>
            <person name="Larimer F."/>
            <person name="Land M."/>
            <person name="Hauser L."/>
            <person name="Kyrpides N."/>
            <person name="Mikhailova N."/>
            <person name="Balakrishnan V."/>
            <person name="Glasner J."/>
            <person name="Perna N.T."/>
        </authorList>
    </citation>
    <scope>NUCLEOTIDE SEQUENCE [LARGE SCALE GENOMIC DNA]</scope>
    <source>
        <strain evidence="5">Ech586</strain>
    </source>
</reference>
<dbReference type="Gene3D" id="3.30.470.20">
    <property type="entry name" value="ATP-grasp fold, B domain"/>
    <property type="match status" value="2"/>
</dbReference>
<accession>D2C113</accession>
<dbReference type="EMBL" id="CP001836">
    <property type="protein sequence ID" value="ACZ77084.1"/>
    <property type="molecule type" value="Genomic_DNA"/>
</dbReference>
<evidence type="ECO:0000256" key="1">
    <source>
        <dbReference type="ARBA" id="ARBA00022598"/>
    </source>
</evidence>
<name>D2C113_DICZ5</name>
<gene>
    <name evidence="5" type="ordered locus">Dd586_2230</name>
</gene>
<dbReference type="PANTHER" id="PTHR21621">
    <property type="entry name" value="RIBOSOMAL PROTEIN S6 MODIFICATION PROTEIN"/>
    <property type="match status" value="1"/>
</dbReference>
<keyword evidence="3" id="KW-0547">Nucleotide-binding</keyword>
<dbReference type="GO" id="GO:0008716">
    <property type="term" value="F:D-alanine-D-alanine ligase activity"/>
    <property type="evidence" value="ECO:0007669"/>
    <property type="project" value="InterPro"/>
</dbReference>
<evidence type="ECO:0000313" key="6">
    <source>
        <dbReference type="Proteomes" id="UP000001446"/>
    </source>
</evidence>
<dbReference type="RefSeq" id="WP_012884900.1">
    <property type="nucleotide sequence ID" value="NC_013592.1"/>
</dbReference>
<sequence length="340" mass="37943">MSDSFVSALLSEIAPTLGIQIDFEPEFGFVGEITFPDGKKHLFKNRNLNLNLSASSDIAKDKFYTNYFLQKKGLNVPRGKTFFSEKLNKKLPQEKRRGIAEAKQFAKELGFPVFVKPNNLSQGEWVTKVYDIAAMAMISENIFSRTDVLLVEQPCLGRDYRVVVLGETVISAYERFPLAVSGDGTRTIQQLLADAQQTLPLHGRPNSEIDPDDLRIDLKLTQLGLHRETVLPFGKKVFLLDNANLSTGGTSSDITRNIHESFAALAINATASLGLRVAGVDIICRDLCQDAAAQRWNIIEINAAPGLDNYAASGYEQRERVKDLYRRILLQIQQENSLSY</sequence>
<keyword evidence="6" id="KW-1185">Reference proteome</keyword>
<dbReference type="eggNOG" id="COG0189">
    <property type="taxonomic scope" value="Bacteria"/>
</dbReference>
<keyword evidence="1" id="KW-0436">Ligase</keyword>
<organism evidence="5 6">
    <name type="scientific">Dickeya zeae (strain Ech586)</name>
    <name type="common">Dickeya dadantii (strain Ech586)</name>
    <dbReference type="NCBI Taxonomy" id="590409"/>
    <lineage>
        <taxon>Bacteria</taxon>
        <taxon>Pseudomonadati</taxon>
        <taxon>Pseudomonadota</taxon>
        <taxon>Gammaproteobacteria</taxon>
        <taxon>Enterobacterales</taxon>
        <taxon>Pectobacteriaceae</taxon>
        <taxon>Dickeya</taxon>
        <taxon>Dickeya parazeae</taxon>
    </lineage>
</organism>
<evidence type="ECO:0000259" key="4">
    <source>
        <dbReference type="PROSITE" id="PS50975"/>
    </source>
</evidence>
<feature type="domain" description="ATP-grasp" evidence="4">
    <location>
        <begin position="66"/>
        <end position="330"/>
    </location>
</feature>
<evidence type="ECO:0000256" key="2">
    <source>
        <dbReference type="ARBA" id="ARBA00023211"/>
    </source>
</evidence>
<dbReference type="AlphaFoldDB" id="D2C113"/>
<dbReference type="PANTHER" id="PTHR21621:SF0">
    <property type="entry name" value="BETA-CITRYLGLUTAMATE SYNTHASE B-RELATED"/>
    <property type="match status" value="1"/>
</dbReference>
<dbReference type="SUPFAM" id="SSF56059">
    <property type="entry name" value="Glutathione synthetase ATP-binding domain-like"/>
    <property type="match status" value="1"/>
</dbReference>
<dbReference type="Gene3D" id="3.30.1490.20">
    <property type="entry name" value="ATP-grasp fold, A domain"/>
    <property type="match status" value="1"/>
</dbReference>
<dbReference type="GO" id="GO:0009432">
    <property type="term" value="P:SOS response"/>
    <property type="evidence" value="ECO:0007669"/>
    <property type="project" value="TreeGrafter"/>
</dbReference>
<dbReference type="OrthoDB" id="9803907at2"/>
<proteinExistence type="predicted"/>
<evidence type="ECO:0000256" key="3">
    <source>
        <dbReference type="PROSITE-ProRule" id="PRU00409"/>
    </source>
</evidence>
<dbReference type="InterPro" id="IPR011761">
    <property type="entry name" value="ATP-grasp"/>
</dbReference>
<protein>
    <recommendedName>
        <fullName evidence="4">ATP-grasp domain-containing protein</fullName>
    </recommendedName>
</protein>
<evidence type="ECO:0000313" key="5">
    <source>
        <dbReference type="EMBL" id="ACZ77084.1"/>
    </source>
</evidence>
<dbReference type="InterPro" id="IPR011095">
    <property type="entry name" value="Dala_Dala_lig_C"/>
</dbReference>
<dbReference type="STRING" id="590409.Dd586_2230"/>
<dbReference type="InterPro" id="IPR013815">
    <property type="entry name" value="ATP_grasp_subdomain_1"/>
</dbReference>
<dbReference type="Proteomes" id="UP000001446">
    <property type="component" value="Chromosome"/>
</dbReference>
<dbReference type="GO" id="GO:0018169">
    <property type="term" value="F:ribosomal S6-glutamic acid ligase activity"/>
    <property type="evidence" value="ECO:0007669"/>
    <property type="project" value="TreeGrafter"/>
</dbReference>
<dbReference type="PROSITE" id="PS50975">
    <property type="entry name" value="ATP_GRASP"/>
    <property type="match status" value="1"/>
</dbReference>
<dbReference type="Pfam" id="PF07478">
    <property type="entry name" value="Dala_Dala_lig_C"/>
    <property type="match status" value="1"/>
</dbReference>